<keyword evidence="5" id="KW-1185">Reference proteome</keyword>
<dbReference type="EMBL" id="FN648807">
    <property type="protein sequence ID" value="CBN77429.1"/>
    <property type="molecule type" value="Genomic_DNA"/>
</dbReference>
<dbReference type="InterPro" id="IPR007065">
    <property type="entry name" value="HPP"/>
</dbReference>
<evidence type="ECO:0000313" key="4">
    <source>
        <dbReference type="EMBL" id="CBN77429.1"/>
    </source>
</evidence>
<dbReference type="PANTHER" id="PTHR33741:SF5">
    <property type="entry name" value="TRANSMEMBRANE PROTEIN DDB_G0269096-RELATED"/>
    <property type="match status" value="1"/>
</dbReference>
<name>D8LQ49_ECTSI</name>
<dbReference type="OrthoDB" id="2016548at2759"/>
<dbReference type="OMA" id="ENCHAGI"/>
<evidence type="ECO:0000256" key="2">
    <source>
        <dbReference type="SAM" id="Phobius"/>
    </source>
</evidence>
<proteinExistence type="predicted"/>
<keyword evidence="2" id="KW-0812">Transmembrane</keyword>
<feature type="region of interest" description="Disordered" evidence="1">
    <location>
        <begin position="395"/>
        <end position="421"/>
    </location>
</feature>
<accession>D8LQ49</accession>
<dbReference type="InterPro" id="IPR058581">
    <property type="entry name" value="TM_HPP"/>
</dbReference>
<dbReference type="EMBL" id="FN649752">
    <property type="protein sequence ID" value="CBN77429.1"/>
    <property type="molecule type" value="Genomic_DNA"/>
</dbReference>
<organism evidence="4 5">
    <name type="scientific">Ectocarpus siliculosus</name>
    <name type="common">Brown alga</name>
    <name type="synonym">Conferva siliculosa</name>
    <dbReference type="NCBI Taxonomy" id="2880"/>
    <lineage>
        <taxon>Eukaryota</taxon>
        <taxon>Sar</taxon>
        <taxon>Stramenopiles</taxon>
        <taxon>Ochrophyta</taxon>
        <taxon>PX clade</taxon>
        <taxon>Phaeophyceae</taxon>
        <taxon>Ectocarpales</taxon>
        <taxon>Ectocarpaceae</taxon>
        <taxon>Ectocarpus</taxon>
    </lineage>
</organism>
<gene>
    <name evidence="4" type="ORF">Esi_0059_0039</name>
</gene>
<feature type="transmembrane region" description="Helical" evidence="2">
    <location>
        <begin position="566"/>
        <end position="590"/>
    </location>
</feature>
<dbReference type="AlphaFoldDB" id="D8LQ49"/>
<dbReference type="Proteomes" id="UP000002630">
    <property type="component" value="Linkage Group LG27"/>
</dbReference>
<evidence type="ECO:0000256" key="1">
    <source>
        <dbReference type="SAM" id="MobiDB-lite"/>
    </source>
</evidence>
<feature type="transmembrane region" description="Helical" evidence="2">
    <location>
        <begin position="532"/>
        <end position="554"/>
    </location>
</feature>
<sequence length="600" mass="64440">MENCHAGIVAALGTEREDPDSQEAGDVAYDHKEAICLDLSRAAGVAAVPLRGAGTPTASSSDWRNETVRETVTQAGGTRMDTSSNNNDVGAVPTTRDNIMDMSVRGQEDIKRFSAAVAATAADSTTLAPSSAGLLPRRKAPITPAVRYLMEAMCVDLVACGECFVPHFRARHTLVRFCGFIPPEVREGLDKQTRRFMGGEDVCDAVDGNVTGGEAYGRGIGLPGIAWATARATLVELSTLTSDASFDCGGVRLAQAGKIFQTALAIPIYFATNPTNTGSTLWGQQQQLMGVVVIYFRGPKNASSASALVRYASAVAKSAGPISELMVHRARFVVGRSHRIKRNWRVLIIGLRFAMLMLVRYRQRTGKAATPLTKSVDDAASQSLGGGYDGTATTSTPRFSFTRGTTRPSAGEMSASRRTHRVETSERAVMVVGQVQDRTKQTILPSKEELTKAWVHQYLAKAKGGPVNLPARASPRDGFFTWFGTFAAIGSLQLIYDRINQSSLWETQMVVVSIFEEGQAVWLQKSVSVASVILGMSLTGSVHPPAGALCLVLLSAYNDGATWERMLLLVVSVAMGLGMHLLVGICINNISPRRGYPAFW</sequence>
<dbReference type="PANTHER" id="PTHR33741">
    <property type="entry name" value="TRANSMEMBRANE PROTEIN DDB_G0269096-RELATED"/>
    <property type="match status" value="1"/>
</dbReference>
<reference evidence="4 5" key="1">
    <citation type="journal article" date="2010" name="Nature">
        <title>The Ectocarpus genome and the independent evolution of multicellularity in brown algae.</title>
        <authorList>
            <person name="Cock J.M."/>
            <person name="Sterck L."/>
            <person name="Rouze P."/>
            <person name="Scornet D."/>
            <person name="Allen A.E."/>
            <person name="Amoutzias G."/>
            <person name="Anthouard V."/>
            <person name="Artiguenave F."/>
            <person name="Aury J.M."/>
            <person name="Badger J.H."/>
            <person name="Beszteri B."/>
            <person name="Billiau K."/>
            <person name="Bonnet E."/>
            <person name="Bothwell J.H."/>
            <person name="Bowler C."/>
            <person name="Boyen C."/>
            <person name="Brownlee C."/>
            <person name="Carrano C.J."/>
            <person name="Charrier B."/>
            <person name="Cho G.Y."/>
            <person name="Coelho S.M."/>
            <person name="Collen J."/>
            <person name="Corre E."/>
            <person name="Da Silva C."/>
            <person name="Delage L."/>
            <person name="Delaroque N."/>
            <person name="Dittami S.M."/>
            <person name="Doulbeau S."/>
            <person name="Elias M."/>
            <person name="Farnham G."/>
            <person name="Gachon C.M."/>
            <person name="Gschloessl B."/>
            <person name="Heesch S."/>
            <person name="Jabbari K."/>
            <person name="Jubin C."/>
            <person name="Kawai H."/>
            <person name="Kimura K."/>
            <person name="Kloareg B."/>
            <person name="Kupper F.C."/>
            <person name="Lang D."/>
            <person name="Le Bail A."/>
            <person name="Leblanc C."/>
            <person name="Lerouge P."/>
            <person name="Lohr M."/>
            <person name="Lopez P.J."/>
            <person name="Martens C."/>
            <person name="Maumus F."/>
            <person name="Michel G."/>
            <person name="Miranda-Saavedra D."/>
            <person name="Morales J."/>
            <person name="Moreau H."/>
            <person name="Motomura T."/>
            <person name="Nagasato C."/>
            <person name="Napoli C.A."/>
            <person name="Nelson D.R."/>
            <person name="Nyvall-Collen P."/>
            <person name="Peters A.F."/>
            <person name="Pommier C."/>
            <person name="Potin P."/>
            <person name="Poulain J."/>
            <person name="Quesneville H."/>
            <person name="Read B."/>
            <person name="Rensing S.A."/>
            <person name="Ritter A."/>
            <person name="Rousvoal S."/>
            <person name="Samanta M."/>
            <person name="Samson G."/>
            <person name="Schroeder D.C."/>
            <person name="Segurens B."/>
            <person name="Strittmatter M."/>
            <person name="Tonon T."/>
            <person name="Tregear J.W."/>
            <person name="Valentin K."/>
            <person name="von Dassow P."/>
            <person name="Yamagishi T."/>
            <person name="Van de Peer Y."/>
            <person name="Wincker P."/>
        </authorList>
    </citation>
    <scope>NUCLEOTIDE SEQUENCE [LARGE SCALE GENOMIC DNA]</scope>
    <source>
        <strain evidence="5">Ec32 / CCAP1310/4</strain>
    </source>
</reference>
<dbReference type="InParanoid" id="D8LQ49"/>
<feature type="domain" description="HPP transmembrane region" evidence="3">
    <location>
        <begin position="510"/>
        <end position="597"/>
    </location>
</feature>
<dbReference type="Pfam" id="PF04982">
    <property type="entry name" value="TM_HPP"/>
    <property type="match status" value="1"/>
</dbReference>
<protein>
    <submittedName>
        <fullName evidence="4">HPP family protein</fullName>
    </submittedName>
</protein>
<evidence type="ECO:0000313" key="5">
    <source>
        <dbReference type="Proteomes" id="UP000002630"/>
    </source>
</evidence>
<keyword evidence="2" id="KW-1133">Transmembrane helix</keyword>
<feature type="compositionally biased region" description="Polar residues" evidence="1">
    <location>
        <begin position="395"/>
        <end position="408"/>
    </location>
</feature>
<keyword evidence="2" id="KW-0472">Membrane</keyword>
<evidence type="ECO:0000259" key="3">
    <source>
        <dbReference type="Pfam" id="PF04982"/>
    </source>
</evidence>